<dbReference type="AlphaFoldDB" id="A0A1S8B3K3"/>
<dbReference type="STRING" id="420778.A0A1S8B3K3"/>
<dbReference type="Pfam" id="PF08719">
    <property type="entry name" value="NADAR"/>
    <property type="match status" value="1"/>
</dbReference>
<evidence type="ECO:0000313" key="3">
    <source>
        <dbReference type="Proteomes" id="UP000190776"/>
    </source>
</evidence>
<dbReference type="Gene3D" id="1.10.357.40">
    <property type="entry name" value="YbiA-like"/>
    <property type="match status" value="1"/>
</dbReference>
<dbReference type="InterPro" id="IPR012816">
    <property type="entry name" value="NADAR"/>
</dbReference>
<dbReference type="OrthoDB" id="206452at2759"/>
<evidence type="ECO:0000259" key="1">
    <source>
        <dbReference type="Pfam" id="PF08719"/>
    </source>
</evidence>
<evidence type="ECO:0000313" key="2">
    <source>
        <dbReference type="EMBL" id="OMP81966.1"/>
    </source>
</evidence>
<accession>A0A1S8B3K3</accession>
<dbReference type="CDD" id="cd15457">
    <property type="entry name" value="NADAR"/>
    <property type="match status" value="1"/>
</dbReference>
<comment type="caution">
    <text evidence="2">The sequence shown here is derived from an EMBL/GenBank/DDBJ whole genome shotgun (WGS) entry which is preliminary data.</text>
</comment>
<proteinExistence type="predicted"/>
<feature type="domain" description="NADAR" evidence="1">
    <location>
        <begin position="16"/>
        <end position="165"/>
    </location>
</feature>
<dbReference type="SUPFAM" id="SSF143990">
    <property type="entry name" value="YbiA-like"/>
    <property type="match status" value="1"/>
</dbReference>
<protein>
    <recommendedName>
        <fullName evidence="1">NADAR domain-containing protein</fullName>
    </recommendedName>
</protein>
<name>A0A1S8B3K3_9PEZI</name>
<reference evidence="2 3" key="1">
    <citation type="submission" date="2017-01" db="EMBL/GenBank/DDBJ databases">
        <title>Draft genome sequence of Diplodia seriata F98.1, a fungal species involved in grapevine trunk diseases.</title>
        <authorList>
            <person name="Robert-Siegwald G."/>
            <person name="Vallet J."/>
            <person name="Abou-Mansour E."/>
            <person name="Xu J."/>
            <person name="Rey P."/>
            <person name="Bertsch C."/>
            <person name="Rego C."/>
            <person name="Larignon P."/>
            <person name="Fontaine F."/>
            <person name="Lebrun M.-H."/>
        </authorList>
    </citation>
    <scope>NUCLEOTIDE SEQUENCE [LARGE SCALE GENOMIC DNA]</scope>
    <source>
        <strain evidence="2 3">F98.1</strain>
    </source>
</reference>
<dbReference type="Proteomes" id="UP000190776">
    <property type="component" value="Unassembled WGS sequence"/>
</dbReference>
<gene>
    <name evidence="2" type="ORF">BK809_0006275</name>
</gene>
<dbReference type="EMBL" id="MSZU01000114">
    <property type="protein sequence ID" value="OMP81966.1"/>
    <property type="molecule type" value="Genomic_DNA"/>
</dbReference>
<sequence>MSSTILGSDTEKSPIYFWREYDEPYGFLSQWYDCAFHHEGITYRTAEMWMMVQKAKLFGDTEIAHKMLAVPTPAKQKSLGRKVRNFNHGVWDESRWRRPTTKVARADIRALQRQASGADHVWLQASPYDRIWGIGFNSEHAEYVRDDWGENLLGKAIMAVRKRLREQQSASQRQH</sequence>
<dbReference type="NCBIfam" id="TIGR02464">
    <property type="entry name" value="ribofla_fusion"/>
    <property type="match status" value="1"/>
</dbReference>
<dbReference type="InterPro" id="IPR037238">
    <property type="entry name" value="YbiA-like_sf"/>
</dbReference>
<organism evidence="2 3">
    <name type="scientific">Diplodia seriata</name>
    <dbReference type="NCBI Taxonomy" id="420778"/>
    <lineage>
        <taxon>Eukaryota</taxon>
        <taxon>Fungi</taxon>
        <taxon>Dikarya</taxon>
        <taxon>Ascomycota</taxon>
        <taxon>Pezizomycotina</taxon>
        <taxon>Dothideomycetes</taxon>
        <taxon>Dothideomycetes incertae sedis</taxon>
        <taxon>Botryosphaeriales</taxon>
        <taxon>Botryosphaeriaceae</taxon>
        <taxon>Diplodia</taxon>
    </lineage>
</organism>